<feature type="compositionally biased region" description="Basic and acidic residues" evidence="1">
    <location>
        <begin position="384"/>
        <end position="407"/>
    </location>
</feature>
<accession>A0A518D270</accession>
<protein>
    <recommendedName>
        <fullName evidence="5">DUF3108 domain-containing protein</fullName>
    </recommendedName>
</protein>
<keyword evidence="2" id="KW-0732">Signal</keyword>
<proteinExistence type="predicted"/>
<dbReference type="Proteomes" id="UP000319342">
    <property type="component" value="Chromosome"/>
</dbReference>
<feature type="chain" id="PRO_5021847268" description="DUF3108 domain-containing protein" evidence="2">
    <location>
        <begin position="21"/>
        <end position="407"/>
    </location>
</feature>
<evidence type="ECO:0000313" key="4">
    <source>
        <dbReference type="Proteomes" id="UP000319342"/>
    </source>
</evidence>
<name>A0A518D270_9BACT</name>
<feature type="region of interest" description="Disordered" evidence="1">
    <location>
        <begin position="350"/>
        <end position="407"/>
    </location>
</feature>
<evidence type="ECO:0000256" key="2">
    <source>
        <dbReference type="SAM" id="SignalP"/>
    </source>
</evidence>
<dbReference type="AlphaFoldDB" id="A0A518D270"/>
<feature type="region of interest" description="Disordered" evidence="1">
    <location>
        <begin position="34"/>
        <end position="56"/>
    </location>
</feature>
<feature type="signal peptide" evidence="2">
    <location>
        <begin position="1"/>
        <end position="20"/>
    </location>
</feature>
<dbReference type="RefSeq" id="WP_145189099.1">
    <property type="nucleotide sequence ID" value="NZ_CP036290.1"/>
</dbReference>
<sequence precursor="true">MKMFTRRPFAAFATASVAFALSVPTFGGLGLAAPLQEPAEGTPAEESAADEPEPYRPPFEVRLGDDYLPLLVPRGEVLEFVARVDVIGIKADAGRVSLKSEVRPFQAGLFAPKVEGAETAWIEARALGEYGVYSMDSRIESLFQPQAWPSLVHRFTQTGTEQRRRELLVGVREEGSDPVLSYRTDTRTGAPKGTRIWRDPRWYDVPFGTVDTVGASYVVRSMIRDDRRVATLNTLDKERVWETALTLGAESFMETPAGTFRVREVHLATRLLSDRGQEADPEDADEGFSGPFGIRGHIRMFVEASTGIPIAVRGSVPAGPIDVGLQVLLTGYSGTPPEFAPADAAVIEAAAKAEAQEAGGEKDTDEEETVEKDASQGGGSEGEDAFRGESRDRSNDGTPVRDLRSGG</sequence>
<reference evidence="3 4" key="1">
    <citation type="submission" date="2019-02" db="EMBL/GenBank/DDBJ databases">
        <title>Deep-cultivation of Planctomycetes and their phenomic and genomic characterization uncovers novel biology.</title>
        <authorList>
            <person name="Wiegand S."/>
            <person name="Jogler M."/>
            <person name="Boedeker C."/>
            <person name="Pinto D."/>
            <person name="Vollmers J."/>
            <person name="Rivas-Marin E."/>
            <person name="Kohn T."/>
            <person name="Peeters S.H."/>
            <person name="Heuer A."/>
            <person name="Rast P."/>
            <person name="Oberbeckmann S."/>
            <person name="Bunk B."/>
            <person name="Jeske O."/>
            <person name="Meyerdierks A."/>
            <person name="Storesund J.E."/>
            <person name="Kallscheuer N."/>
            <person name="Luecker S."/>
            <person name="Lage O.M."/>
            <person name="Pohl T."/>
            <person name="Merkel B.J."/>
            <person name="Hornburger P."/>
            <person name="Mueller R.-W."/>
            <person name="Bruemmer F."/>
            <person name="Labrenz M."/>
            <person name="Spormann A.M."/>
            <person name="Op den Camp H."/>
            <person name="Overmann J."/>
            <person name="Amann R."/>
            <person name="Jetten M.S.M."/>
            <person name="Mascher T."/>
            <person name="Medema M.H."/>
            <person name="Devos D.P."/>
            <person name="Kaster A.-K."/>
            <person name="Ovreas L."/>
            <person name="Rohde M."/>
            <person name="Galperin M.Y."/>
            <person name="Jogler C."/>
        </authorList>
    </citation>
    <scope>NUCLEOTIDE SEQUENCE [LARGE SCALE GENOMIC DNA]</scope>
    <source>
        <strain evidence="3 4">Pla163</strain>
    </source>
</reference>
<dbReference type="EMBL" id="CP036290">
    <property type="protein sequence ID" value="QDU85549.1"/>
    <property type="molecule type" value="Genomic_DNA"/>
</dbReference>
<evidence type="ECO:0008006" key="5">
    <source>
        <dbReference type="Google" id="ProtNLM"/>
    </source>
</evidence>
<dbReference type="OrthoDB" id="10006222at2"/>
<organism evidence="3 4">
    <name type="scientific">Rohdeia mirabilis</name>
    <dbReference type="NCBI Taxonomy" id="2528008"/>
    <lineage>
        <taxon>Bacteria</taxon>
        <taxon>Pseudomonadati</taxon>
        <taxon>Planctomycetota</taxon>
        <taxon>Planctomycetia</taxon>
        <taxon>Planctomycetia incertae sedis</taxon>
        <taxon>Rohdeia</taxon>
    </lineage>
</organism>
<keyword evidence="4" id="KW-1185">Reference proteome</keyword>
<evidence type="ECO:0000313" key="3">
    <source>
        <dbReference type="EMBL" id="QDU85549.1"/>
    </source>
</evidence>
<evidence type="ECO:0000256" key="1">
    <source>
        <dbReference type="SAM" id="MobiDB-lite"/>
    </source>
</evidence>
<gene>
    <name evidence="3" type="ORF">Pla163_26810</name>
</gene>